<protein>
    <recommendedName>
        <fullName evidence="2">Trafficking protein particle complex subunit 2-like protein</fullName>
    </recommendedName>
</protein>
<dbReference type="GO" id="GO:0005737">
    <property type="term" value="C:cytoplasm"/>
    <property type="evidence" value="ECO:0007669"/>
    <property type="project" value="GOC"/>
</dbReference>
<dbReference type="CDD" id="cd14854">
    <property type="entry name" value="TRAPPC2L"/>
    <property type="match status" value="1"/>
</dbReference>
<dbReference type="EMBL" id="JANBPT010000317">
    <property type="protein sequence ID" value="KAJ1923705.1"/>
    <property type="molecule type" value="Genomic_DNA"/>
</dbReference>
<gene>
    <name evidence="3" type="ORF">IWQ60_005699</name>
</gene>
<evidence type="ECO:0000313" key="3">
    <source>
        <dbReference type="EMBL" id="KAJ1923705.1"/>
    </source>
</evidence>
<name>A0A9W8A9A9_9FUNG</name>
<dbReference type="SUPFAM" id="SSF64356">
    <property type="entry name" value="SNARE-like"/>
    <property type="match status" value="1"/>
</dbReference>
<dbReference type="Pfam" id="PF04628">
    <property type="entry name" value="Sedlin_N"/>
    <property type="match status" value="1"/>
</dbReference>
<dbReference type="AlphaFoldDB" id="A0A9W8A9A9"/>
<evidence type="ECO:0000313" key="4">
    <source>
        <dbReference type="Proteomes" id="UP001150569"/>
    </source>
</evidence>
<keyword evidence="4" id="KW-1185">Reference proteome</keyword>
<reference evidence="3" key="1">
    <citation type="submission" date="2022-07" db="EMBL/GenBank/DDBJ databases">
        <title>Phylogenomic reconstructions and comparative analyses of Kickxellomycotina fungi.</title>
        <authorList>
            <person name="Reynolds N.K."/>
            <person name="Stajich J.E."/>
            <person name="Barry K."/>
            <person name="Grigoriev I.V."/>
            <person name="Crous P."/>
            <person name="Smith M.E."/>
        </authorList>
    </citation>
    <scope>NUCLEOTIDE SEQUENCE</scope>
    <source>
        <strain evidence="3">RSA 861</strain>
    </source>
</reference>
<accession>A0A9W8A9A9</accession>
<evidence type="ECO:0000256" key="2">
    <source>
        <dbReference type="ARBA" id="ARBA00024408"/>
    </source>
</evidence>
<comment type="caution">
    <text evidence="3">The sequence shown here is derived from an EMBL/GenBank/DDBJ whole genome shotgun (WGS) entry which is preliminary data.</text>
</comment>
<dbReference type="InterPro" id="IPR006722">
    <property type="entry name" value="Sedlin"/>
</dbReference>
<dbReference type="InterPro" id="IPR011012">
    <property type="entry name" value="Longin-like_dom_sf"/>
</dbReference>
<dbReference type="OrthoDB" id="18320at2759"/>
<dbReference type="PANTHER" id="PTHR12403">
    <property type="entry name" value="TRAFFICKING PROTEIN PARTICLE COMPLEX SUBUNIT 2"/>
    <property type="match status" value="1"/>
</dbReference>
<sequence>MRINCIAIIGKQNNPLYIRNLDGTDDDLKYHYIAHTSCDVIDEKLAPGVKSLDMYLGLLQTVGDLAVYGYVTNTRIKVVVVITIPETIVKDIEMRGILREIHAAYIALASNPFYEIDSTKPLASRNFDSFIEVIGKRDY</sequence>
<organism evidence="3 4">
    <name type="scientific">Tieghemiomyces parasiticus</name>
    <dbReference type="NCBI Taxonomy" id="78921"/>
    <lineage>
        <taxon>Eukaryota</taxon>
        <taxon>Fungi</taxon>
        <taxon>Fungi incertae sedis</taxon>
        <taxon>Zoopagomycota</taxon>
        <taxon>Kickxellomycotina</taxon>
        <taxon>Dimargaritomycetes</taxon>
        <taxon>Dimargaritales</taxon>
        <taxon>Dimargaritaceae</taxon>
        <taxon>Tieghemiomyces</taxon>
    </lineage>
</organism>
<dbReference type="Gene3D" id="3.30.450.70">
    <property type="match status" value="1"/>
</dbReference>
<dbReference type="Proteomes" id="UP001150569">
    <property type="component" value="Unassembled WGS sequence"/>
</dbReference>
<evidence type="ECO:0000256" key="1">
    <source>
        <dbReference type="ARBA" id="ARBA00006626"/>
    </source>
</evidence>
<dbReference type="GO" id="GO:0006888">
    <property type="term" value="P:endoplasmic reticulum to Golgi vesicle-mediated transport"/>
    <property type="evidence" value="ECO:0007669"/>
    <property type="project" value="InterPro"/>
</dbReference>
<proteinExistence type="inferred from homology"/>
<comment type="similarity">
    <text evidence="1">Belongs to the TRAPP small subunits family. Sedlin subfamily.</text>
</comment>
<dbReference type="InterPro" id="IPR044760">
    <property type="entry name" value="TRAPPC2L"/>
</dbReference>